<dbReference type="InterPro" id="IPR011042">
    <property type="entry name" value="6-blade_b-propeller_TolB-like"/>
</dbReference>
<dbReference type="RefSeq" id="WP_099243611.1">
    <property type="nucleotide sequence ID" value="NZ_FXXP01000001.1"/>
</dbReference>
<evidence type="ECO:0000256" key="1">
    <source>
        <dbReference type="SAM" id="SignalP"/>
    </source>
</evidence>
<accession>A0A238JAJ3</accession>
<dbReference type="EMBL" id="FXXP01000001">
    <property type="protein sequence ID" value="SMX27435.1"/>
    <property type="molecule type" value="Genomic_DNA"/>
</dbReference>
<keyword evidence="3" id="KW-1185">Reference proteome</keyword>
<dbReference type="Gene3D" id="2.120.10.30">
    <property type="entry name" value="TolB, C-terminal domain"/>
    <property type="match status" value="2"/>
</dbReference>
<organism evidence="2 3">
    <name type="scientific">Pelagimonas phthalicica</name>
    <dbReference type="NCBI Taxonomy" id="1037362"/>
    <lineage>
        <taxon>Bacteria</taxon>
        <taxon>Pseudomonadati</taxon>
        <taxon>Pseudomonadota</taxon>
        <taxon>Alphaproteobacteria</taxon>
        <taxon>Rhodobacterales</taxon>
        <taxon>Roseobacteraceae</taxon>
        <taxon>Pelagimonas</taxon>
    </lineage>
</organism>
<dbReference type="OrthoDB" id="9812921at2"/>
<gene>
    <name evidence="2" type="ORF">TRP8649_01540</name>
</gene>
<dbReference type="Proteomes" id="UP000225972">
    <property type="component" value="Unassembled WGS sequence"/>
</dbReference>
<evidence type="ECO:0000313" key="3">
    <source>
        <dbReference type="Proteomes" id="UP000225972"/>
    </source>
</evidence>
<feature type="signal peptide" evidence="1">
    <location>
        <begin position="1"/>
        <end position="21"/>
    </location>
</feature>
<protein>
    <submittedName>
        <fullName evidence="2">Translocation protein TolB</fullName>
    </submittedName>
</protein>
<sequence>MRRHSLSTALLLFAFAPPALAADCFDRSLAVARYHYVNPGNIADNWQEIYQLTLSGGTVTKSTRLTKGAISSPRYDSSAPVYSPDGAHIAYVESDAGGANARLKLMEAMDADQDLQGDNPVVLDDTDVDITLVAWGPGDRLAYGKFDGNGDTQIASAILSAGGLGTITLHTSDADYPDSFAFVAADMLVYDADGQSLKHIDLTNNTITLLSGPTPRDRTPTASPNSAEIFHTRIVGSTLDLWKATLASGPSLTAQQSVLATSGMNEASVALSPDGLCLAYLAGDLSITYGPNSDLWIQDLETGAIQQITASRDLAAVAWKP</sequence>
<reference evidence="3" key="1">
    <citation type="submission" date="2017-05" db="EMBL/GenBank/DDBJ databases">
        <authorList>
            <person name="Rodrigo-Torres L."/>
            <person name="Arahal R. D."/>
            <person name="Lucena T."/>
        </authorList>
    </citation>
    <scope>NUCLEOTIDE SEQUENCE [LARGE SCALE GENOMIC DNA]</scope>
    <source>
        <strain evidence="3">CECT 8649</strain>
    </source>
</reference>
<dbReference type="SUPFAM" id="SSF82171">
    <property type="entry name" value="DPP6 N-terminal domain-like"/>
    <property type="match status" value="1"/>
</dbReference>
<evidence type="ECO:0000313" key="2">
    <source>
        <dbReference type="EMBL" id="SMX27435.1"/>
    </source>
</evidence>
<keyword evidence="1" id="KW-0732">Signal</keyword>
<proteinExistence type="predicted"/>
<feature type="chain" id="PRO_5013008903" evidence="1">
    <location>
        <begin position="22"/>
        <end position="321"/>
    </location>
</feature>
<name>A0A238JAJ3_9RHOB</name>
<dbReference type="AlphaFoldDB" id="A0A238JAJ3"/>